<proteinExistence type="predicted"/>
<dbReference type="OrthoDB" id="9814125at2"/>
<dbReference type="NCBIfam" id="TIGR02297">
    <property type="entry name" value="HpaA"/>
    <property type="match status" value="1"/>
</dbReference>
<evidence type="ECO:0000256" key="4">
    <source>
        <dbReference type="ARBA" id="ARBA00023163"/>
    </source>
</evidence>
<dbReference type="InterPro" id="IPR018060">
    <property type="entry name" value="HTH_AraC"/>
</dbReference>
<keyword evidence="4" id="KW-0804">Transcription</keyword>
<dbReference type="InterPro" id="IPR020449">
    <property type="entry name" value="Tscrpt_reg_AraC-type_HTH"/>
</dbReference>
<dbReference type="InterPro" id="IPR003313">
    <property type="entry name" value="AraC-bd"/>
</dbReference>
<dbReference type="Pfam" id="PF02311">
    <property type="entry name" value="AraC_binding"/>
    <property type="match status" value="1"/>
</dbReference>
<dbReference type="PANTHER" id="PTHR43280">
    <property type="entry name" value="ARAC-FAMILY TRANSCRIPTIONAL REGULATOR"/>
    <property type="match status" value="1"/>
</dbReference>
<keyword evidence="2" id="KW-0238">DNA-binding</keyword>
<evidence type="ECO:0000256" key="2">
    <source>
        <dbReference type="ARBA" id="ARBA00023125"/>
    </source>
</evidence>
<dbReference type="InterPro" id="IPR011983">
    <property type="entry name" value="HpaA_TReg"/>
</dbReference>
<accession>A0A2R8CHZ1</accession>
<organism evidence="6 7">
    <name type="scientific">Kushneria phyllosphaerae</name>
    <dbReference type="NCBI Taxonomy" id="2100822"/>
    <lineage>
        <taxon>Bacteria</taxon>
        <taxon>Pseudomonadati</taxon>
        <taxon>Pseudomonadota</taxon>
        <taxon>Gammaproteobacteria</taxon>
        <taxon>Oceanospirillales</taxon>
        <taxon>Halomonadaceae</taxon>
        <taxon>Kushneria</taxon>
    </lineage>
</organism>
<dbReference type="GO" id="GO:0043565">
    <property type="term" value="F:sequence-specific DNA binding"/>
    <property type="evidence" value="ECO:0007669"/>
    <property type="project" value="InterPro"/>
</dbReference>
<dbReference type="AlphaFoldDB" id="A0A2R8CHZ1"/>
<reference evidence="7" key="1">
    <citation type="submission" date="2018-03" db="EMBL/GenBank/DDBJ databases">
        <authorList>
            <person name="Navarro De La Torre S."/>
        </authorList>
    </citation>
    <scope>NUCLEOTIDE SEQUENCE [LARGE SCALE GENOMIC DNA]</scope>
    <source>
        <strain evidence="7">EAod3</strain>
    </source>
</reference>
<keyword evidence="7" id="KW-1185">Reference proteome</keyword>
<dbReference type="PANTHER" id="PTHR43280:SF19">
    <property type="entry name" value="4-HYDROXYPHENYLACETATE CATABOLISM PROTEIN"/>
    <property type="match status" value="1"/>
</dbReference>
<dbReference type="Gene3D" id="2.60.120.10">
    <property type="entry name" value="Jelly Rolls"/>
    <property type="match status" value="1"/>
</dbReference>
<dbReference type="SUPFAM" id="SSF46689">
    <property type="entry name" value="Homeodomain-like"/>
    <property type="match status" value="1"/>
</dbReference>
<dbReference type="Gene3D" id="1.10.10.60">
    <property type="entry name" value="Homeodomain-like"/>
    <property type="match status" value="1"/>
</dbReference>
<dbReference type="EMBL" id="ONZI01000001">
    <property type="protein sequence ID" value="SPJ32432.1"/>
    <property type="molecule type" value="Genomic_DNA"/>
</dbReference>
<dbReference type="InterPro" id="IPR037923">
    <property type="entry name" value="HTH-like"/>
</dbReference>
<gene>
    <name evidence="6" type="primary">btr_2</name>
    <name evidence="6" type="ORF">KSP9073_00432</name>
</gene>
<dbReference type="Pfam" id="PF12833">
    <property type="entry name" value="HTH_18"/>
    <property type="match status" value="1"/>
</dbReference>
<keyword evidence="1" id="KW-0805">Transcription regulation</keyword>
<evidence type="ECO:0000313" key="6">
    <source>
        <dbReference type="EMBL" id="SPJ32432.1"/>
    </source>
</evidence>
<dbReference type="RefSeq" id="WP_108841993.1">
    <property type="nucleotide sequence ID" value="NZ_ONZI01000001.1"/>
</dbReference>
<protein>
    <submittedName>
        <fullName evidence="6">HTH-type transcriptional activator Btr</fullName>
    </submittedName>
</protein>
<dbReference type="PRINTS" id="PR00032">
    <property type="entry name" value="HTHARAC"/>
</dbReference>
<evidence type="ECO:0000259" key="5">
    <source>
        <dbReference type="PROSITE" id="PS01124"/>
    </source>
</evidence>
<feature type="domain" description="HTH araC/xylS-type" evidence="5">
    <location>
        <begin position="196"/>
        <end position="294"/>
    </location>
</feature>
<evidence type="ECO:0000256" key="1">
    <source>
        <dbReference type="ARBA" id="ARBA00023015"/>
    </source>
</evidence>
<dbReference type="Proteomes" id="UP000244934">
    <property type="component" value="Unassembled WGS sequence"/>
</dbReference>
<name>A0A2R8CHZ1_9GAMM</name>
<dbReference type="InterPro" id="IPR009057">
    <property type="entry name" value="Homeodomain-like_sf"/>
</dbReference>
<dbReference type="SMART" id="SM00342">
    <property type="entry name" value="HTH_ARAC"/>
    <property type="match status" value="1"/>
</dbReference>
<dbReference type="SUPFAM" id="SSF51215">
    <property type="entry name" value="Regulatory protein AraC"/>
    <property type="match status" value="1"/>
</dbReference>
<evidence type="ECO:0000256" key="3">
    <source>
        <dbReference type="ARBA" id="ARBA00023159"/>
    </source>
</evidence>
<dbReference type="PROSITE" id="PS01124">
    <property type="entry name" value="HTH_ARAC_FAMILY_2"/>
    <property type="match status" value="1"/>
</dbReference>
<dbReference type="GO" id="GO:0003700">
    <property type="term" value="F:DNA-binding transcription factor activity"/>
    <property type="evidence" value="ECO:0007669"/>
    <property type="project" value="InterPro"/>
</dbReference>
<dbReference type="InterPro" id="IPR014710">
    <property type="entry name" value="RmlC-like_jellyroll"/>
</dbReference>
<evidence type="ECO:0000313" key="7">
    <source>
        <dbReference type="Proteomes" id="UP000244934"/>
    </source>
</evidence>
<keyword evidence="3" id="KW-0010">Activator</keyword>
<sequence length="298" mass="34322">MALDFIPNITIGREYDQRYADAPVHHDSLAHMANFYGRNMPVHHHDRFFQVHYVKSGMVRVYLDERPFHQHGPLFFLTPPTVPHAFITEEDCDGHVLTVRQELVWALLEESPELGDASSVAPVCVATGHVSEQARGDVRRVERLLDELGAEFTTQRPGRDVALVTLTRLILVSLFRLSASSLRANHVRHDALSLFRRFNLEIEAHFREHWTLAHYARALNVTEARLNSVCRRIAGAPSKRLVHDRLMQEARRLLVFTRMSVNEIGYQLGFQDPAYFCRFFARHVGSTPSRYRHQHTAT</sequence>